<dbReference type="CDD" id="cd17546">
    <property type="entry name" value="REC_hyHK_CKI1_RcsC-like"/>
    <property type="match status" value="1"/>
</dbReference>
<dbReference type="InterPro" id="IPR036890">
    <property type="entry name" value="HATPase_C_sf"/>
</dbReference>
<dbReference type="CDD" id="cd16922">
    <property type="entry name" value="HATPase_EvgS-ArcB-TorS-like"/>
    <property type="match status" value="1"/>
</dbReference>
<feature type="domain" description="Response regulatory" evidence="5">
    <location>
        <begin position="783"/>
        <end position="908"/>
    </location>
</feature>
<reference evidence="7" key="1">
    <citation type="submission" date="2019-04" db="EMBL/GenBank/DDBJ databases">
        <title>Sequencing of skin fungus with MAO and IRED activity.</title>
        <authorList>
            <person name="Marsaioli A.J."/>
            <person name="Bonatto J.M.C."/>
            <person name="Reis Junior O."/>
        </authorList>
    </citation>
    <scope>NUCLEOTIDE SEQUENCE</scope>
    <source>
        <strain evidence="7">28M1</strain>
    </source>
</reference>
<dbReference type="GO" id="GO:0000155">
    <property type="term" value="F:phosphorelay sensor kinase activity"/>
    <property type="evidence" value="ECO:0007669"/>
    <property type="project" value="InterPro"/>
</dbReference>
<dbReference type="Gene3D" id="3.30.450.20">
    <property type="entry name" value="PAS domain"/>
    <property type="match status" value="1"/>
</dbReference>
<evidence type="ECO:0000313" key="7">
    <source>
        <dbReference type="EMBL" id="KAF3046875.1"/>
    </source>
</evidence>
<feature type="modified residue" description="4-aspartylphosphate" evidence="3">
    <location>
        <position position="836"/>
    </location>
</feature>
<dbReference type="Gene3D" id="1.10.287.130">
    <property type="match status" value="1"/>
</dbReference>
<dbReference type="Gene3D" id="3.30.565.10">
    <property type="entry name" value="Histidine kinase-like ATPase, C-terminal domain"/>
    <property type="match status" value="1"/>
</dbReference>
<evidence type="ECO:0000259" key="6">
    <source>
        <dbReference type="PROSITE" id="PS50113"/>
    </source>
</evidence>
<dbReference type="Proteomes" id="UP000758155">
    <property type="component" value="Unassembled WGS sequence"/>
</dbReference>
<accession>A0A9P4X001</accession>
<dbReference type="Pfam" id="PF00512">
    <property type="entry name" value="HisKA"/>
    <property type="match status" value="1"/>
</dbReference>
<keyword evidence="1 3" id="KW-0597">Phosphoprotein</keyword>
<dbReference type="InterPro" id="IPR000014">
    <property type="entry name" value="PAS"/>
</dbReference>
<organism evidence="7 8">
    <name type="scientific">Didymella heteroderae</name>
    <dbReference type="NCBI Taxonomy" id="1769908"/>
    <lineage>
        <taxon>Eukaryota</taxon>
        <taxon>Fungi</taxon>
        <taxon>Dikarya</taxon>
        <taxon>Ascomycota</taxon>
        <taxon>Pezizomycotina</taxon>
        <taxon>Dothideomycetes</taxon>
        <taxon>Pleosporomycetidae</taxon>
        <taxon>Pleosporales</taxon>
        <taxon>Pleosporineae</taxon>
        <taxon>Didymellaceae</taxon>
        <taxon>Didymella</taxon>
    </lineage>
</organism>
<dbReference type="CDD" id="cd00082">
    <property type="entry name" value="HisKA"/>
    <property type="match status" value="1"/>
</dbReference>
<proteinExistence type="predicted"/>
<name>A0A9P4X001_9PLEO</name>
<dbReference type="AlphaFoldDB" id="A0A9P4X001"/>
<evidence type="ECO:0000256" key="1">
    <source>
        <dbReference type="ARBA" id="ARBA00022553"/>
    </source>
</evidence>
<dbReference type="FunFam" id="3.30.565.10:FF:000010">
    <property type="entry name" value="Sensor histidine kinase RcsC"/>
    <property type="match status" value="1"/>
</dbReference>
<dbReference type="SUPFAM" id="SSF47384">
    <property type="entry name" value="Homodimeric domain of signal transducing histidine kinase"/>
    <property type="match status" value="1"/>
</dbReference>
<dbReference type="SMART" id="SM00388">
    <property type="entry name" value="HisKA"/>
    <property type="match status" value="1"/>
</dbReference>
<dbReference type="SUPFAM" id="SSF52172">
    <property type="entry name" value="CheY-like"/>
    <property type="match status" value="1"/>
</dbReference>
<dbReference type="PROSITE" id="PS50110">
    <property type="entry name" value="RESPONSE_REGULATORY"/>
    <property type="match status" value="1"/>
</dbReference>
<feature type="domain" description="PAC" evidence="6">
    <location>
        <begin position="298"/>
        <end position="351"/>
    </location>
</feature>
<dbReference type="SUPFAM" id="SSF55874">
    <property type="entry name" value="ATPase domain of HSP90 chaperone/DNA topoisomerase II/histidine kinase"/>
    <property type="match status" value="1"/>
</dbReference>
<evidence type="ECO:0000256" key="2">
    <source>
        <dbReference type="ARBA" id="ARBA00023012"/>
    </source>
</evidence>
<dbReference type="InterPro" id="IPR035965">
    <property type="entry name" value="PAS-like_dom_sf"/>
</dbReference>
<gene>
    <name evidence="7" type="ORF">E8E12_004755</name>
</gene>
<dbReference type="InterPro" id="IPR001789">
    <property type="entry name" value="Sig_transdc_resp-reg_receiver"/>
</dbReference>
<comment type="caution">
    <text evidence="7">The sequence shown here is derived from an EMBL/GenBank/DDBJ whole genome shotgun (WGS) entry which is preliminary data.</text>
</comment>
<evidence type="ECO:0000256" key="3">
    <source>
        <dbReference type="PROSITE-ProRule" id="PRU00169"/>
    </source>
</evidence>
<dbReference type="InterPro" id="IPR003594">
    <property type="entry name" value="HATPase_dom"/>
</dbReference>
<dbReference type="PROSITE" id="PS50109">
    <property type="entry name" value="HIS_KIN"/>
    <property type="match status" value="1"/>
</dbReference>
<evidence type="ECO:0000259" key="4">
    <source>
        <dbReference type="PROSITE" id="PS50109"/>
    </source>
</evidence>
<dbReference type="SMART" id="SM00448">
    <property type="entry name" value="REC"/>
    <property type="match status" value="1"/>
</dbReference>
<evidence type="ECO:0000313" key="8">
    <source>
        <dbReference type="Proteomes" id="UP000758155"/>
    </source>
</evidence>
<evidence type="ECO:0000259" key="5">
    <source>
        <dbReference type="PROSITE" id="PS50110"/>
    </source>
</evidence>
<feature type="domain" description="Histidine kinase" evidence="4">
    <location>
        <begin position="504"/>
        <end position="726"/>
    </location>
</feature>
<dbReference type="Pfam" id="PF00072">
    <property type="entry name" value="Response_reg"/>
    <property type="match status" value="1"/>
</dbReference>
<dbReference type="PROSITE" id="PS50113">
    <property type="entry name" value="PAC"/>
    <property type="match status" value="1"/>
</dbReference>
<dbReference type="Gene3D" id="3.40.50.2300">
    <property type="match status" value="1"/>
</dbReference>
<evidence type="ECO:0008006" key="9">
    <source>
        <dbReference type="Google" id="ProtNLM"/>
    </source>
</evidence>
<dbReference type="InterPro" id="IPR004358">
    <property type="entry name" value="Sig_transdc_His_kin-like_C"/>
</dbReference>
<dbReference type="PRINTS" id="PR00344">
    <property type="entry name" value="BCTRLSENSOR"/>
</dbReference>
<dbReference type="SUPFAM" id="SSF55785">
    <property type="entry name" value="PYP-like sensor domain (PAS domain)"/>
    <property type="match status" value="1"/>
</dbReference>
<dbReference type="InterPro" id="IPR013655">
    <property type="entry name" value="PAS_fold_3"/>
</dbReference>
<dbReference type="NCBIfam" id="TIGR00229">
    <property type="entry name" value="sensory_box"/>
    <property type="match status" value="1"/>
</dbReference>
<keyword evidence="2" id="KW-0902">Two-component regulatory system</keyword>
<sequence length="913" mass="101080">MDPGDPTTSGECGDRAQSVLRYQLDPALVLDATGTIIAINSGGSRLVCTPPSSDSHTQSSVIGKNISLLNIAVAPNGSPALWTWDQILSAAVNACANLGHDDPGVEDPSLDYDMLQSSDAFWELGARKQSSIESDVYLVKTASRKAGGAGESFKIKARASVHWFSLGLFLVVLKRPFTPLLGKIPSPTTGGPFYPDIESEAPANGLIFTNETSSRNEKRETQHQIPSARQINSLIPFIMAVLNLEGQVLQLSDFWFQFTGLSKKDSLDSGWISAIHPDDVVKMTNAWADVLQNKRQNWTHEARYQEAATGEYYWFLIRAQVYEDASGQAICWYASMMDINDAVIARQEVDRRRQSMLTLISRTDVLLWGIDRRNSLFIREGGLQWDPPELPASLETDQIGAKSQGSRHCSHEELVVTIHAILAGREFTPVIEHTEGERSFRTILVAEHRAIVDKDTTAETALALTFEITDQVVQSALRLENARLALDEKAALEASALKSRFLANMSHEIRTPISGIIGLGELLCDSEITEDQAGLVRDIRSSAQFLLALVNDILDLSKISSGQLSIECIPFCLRETIRETIVPMRIQAEKKHLDLKWAIDASVETTYLGDPHRVRQVLTNLVGNSLKFTNQGSVRLDVTATQDARSGTSNVQFTVQDSGIGIADDVRKILFQPFSQADTSTARIYGGTGLGLSICQELVELMGGYMTIQSTLGKGTKVTFYLPFKVQRTSGNDTQTVFQLPERVQSRRRTSIATTEPLEKGTTQSQRQLLQSAELFKTRTGPFVLIVDDNAINRKINSRFVLTSGYGVATACNGQEALDYLCKTSLERRPDVIFMDCMMPVVDGYEATRRIRNDEDLFDERTRALPIVAITASGLQSDKERCWEVGMDDFICRPVERKTLINAVLKWTTPRET</sequence>
<dbReference type="Pfam" id="PF02518">
    <property type="entry name" value="HATPase_c"/>
    <property type="match status" value="1"/>
</dbReference>
<dbReference type="Pfam" id="PF08447">
    <property type="entry name" value="PAS_3"/>
    <property type="match status" value="1"/>
</dbReference>
<protein>
    <recommendedName>
        <fullName evidence="9">Phosphorelay sensor kinase</fullName>
    </recommendedName>
</protein>
<dbReference type="CDD" id="cd00130">
    <property type="entry name" value="PAS"/>
    <property type="match status" value="1"/>
</dbReference>
<dbReference type="SMART" id="SM00387">
    <property type="entry name" value="HATPase_c"/>
    <property type="match status" value="1"/>
</dbReference>
<dbReference type="InterPro" id="IPR003661">
    <property type="entry name" value="HisK_dim/P_dom"/>
</dbReference>
<dbReference type="PANTHER" id="PTHR45339">
    <property type="entry name" value="HYBRID SIGNAL TRANSDUCTION HISTIDINE KINASE J"/>
    <property type="match status" value="1"/>
</dbReference>
<dbReference type="InterPro" id="IPR000700">
    <property type="entry name" value="PAS-assoc_C"/>
</dbReference>
<keyword evidence="8" id="KW-1185">Reference proteome</keyword>
<dbReference type="InterPro" id="IPR011006">
    <property type="entry name" value="CheY-like_superfamily"/>
</dbReference>
<dbReference type="InterPro" id="IPR036097">
    <property type="entry name" value="HisK_dim/P_sf"/>
</dbReference>
<dbReference type="EMBL" id="SWKV01000003">
    <property type="protein sequence ID" value="KAF3046875.1"/>
    <property type="molecule type" value="Genomic_DNA"/>
</dbReference>
<dbReference type="OrthoDB" id="60033at2759"/>
<dbReference type="InterPro" id="IPR005467">
    <property type="entry name" value="His_kinase_dom"/>
</dbReference>
<dbReference type="PANTHER" id="PTHR45339:SF1">
    <property type="entry name" value="HYBRID SIGNAL TRANSDUCTION HISTIDINE KINASE J"/>
    <property type="match status" value="1"/>
</dbReference>